<dbReference type="InParanoid" id="D8LVK5"/>
<dbReference type="EMBL" id="FN668638">
    <property type="protein sequence ID" value="CBK19844.2"/>
    <property type="molecule type" value="Genomic_DNA"/>
</dbReference>
<feature type="compositionally biased region" description="Acidic residues" evidence="1">
    <location>
        <begin position="45"/>
        <end position="58"/>
    </location>
</feature>
<feature type="region of interest" description="Disordered" evidence="1">
    <location>
        <begin position="38"/>
        <end position="58"/>
    </location>
</feature>
<reference evidence="2" key="1">
    <citation type="submission" date="2010-02" db="EMBL/GenBank/DDBJ databases">
        <title>Sequencing and annotation of the Blastocystis hominis genome.</title>
        <authorList>
            <person name="Wincker P."/>
        </authorList>
    </citation>
    <scope>NUCLEOTIDE SEQUENCE</scope>
    <source>
        <strain evidence="2">Singapore isolate B</strain>
    </source>
</reference>
<dbReference type="RefSeq" id="XP_012893892.1">
    <property type="nucleotide sequence ID" value="XM_013038438.1"/>
</dbReference>
<accession>D8LVK5</accession>
<gene>
    <name evidence="2" type="ORF">GSBLH_T00000256001</name>
</gene>
<proteinExistence type="predicted"/>
<dbReference type="AlphaFoldDB" id="D8LVK5"/>
<evidence type="ECO:0000256" key="1">
    <source>
        <dbReference type="SAM" id="MobiDB-lite"/>
    </source>
</evidence>
<name>D8LVK5_BLAHO</name>
<dbReference type="GeneID" id="24917572"/>
<evidence type="ECO:0000313" key="2">
    <source>
        <dbReference type="EMBL" id="CBK19844.2"/>
    </source>
</evidence>
<sequence length="58" mass="6991">MEIIQKQIEELKIKMEKIHSEMERKNEEIEKTKREAYEKGMTFENDSESMPQDEDAVD</sequence>
<keyword evidence="3" id="KW-1185">Reference proteome</keyword>
<protein>
    <submittedName>
        <fullName evidence="2">Uncharacterized protein</fullName>
    </submittedName>
</protein>
<evidence type="ECO:0000313" key="3">
    <source>
        <dbReference type="Proteomes" id="UP000008312"/>
    </source>
</evidence>
<dbReference type="Proteomes" id="UP000008312">
    <property type="component" value="Unassembled WGS sequence"/>
</dbReference>
<organism evidence="2">
    <name type="scientific">Blastocystis hominis</name>
    <dbReference type="NCBI Taxonomy" id="12968"/>
    <lineage>
        <taxon>Eukaryota</taxon>
        <taxon>Sar</taxon>
        <taxon>Stramenopiles</taxon>
        <taxon>Bigyra</taxon>
        <taxon>Opalozoa</taxon>
        <taxon>Opalinata</taxon>
        <taxon>Blastocystidae</taxon>
        <taxon>Blastocystis</taxon>
    </lineage>
</organism>